<dbReference type="InterPro" id="IPR019587">
    <property type="entry name" value="Polyketide_cyclase/dehydratase"/>
</dbReference>
<dbReference type="SUPFAM" id="SSF55961">
    <property type="entry name" value="Bet v1-like"/>
    <property type="match status" value="1"/>
</dbReference>
<dbReference type="CDD" id="cd07818">
    <property type="entry name" value="SRPBCC_1"/>
    <property type="match status" value="1"/>
</dbReference>
<gene>
    <name evidence="1" type="ORF">SAMN05421789_11249</name>
</gene>
<evidence type="ECO:0000313" key="1">
    <source>
        <dbReference type="EMBL" id="SIS94203.1"/>
    </source>
</evidence>
<dbReference type="InterPro" id="IPR023393">
    <property type="entry name" value="START-like_dom_sf"/>
</dbReference>
<dbReference type="EMBL" id="FTOI01000012">
    <property type="protein sequence ID" value="SIS94203.1"/>
    <property type="molecule type" value="Genomic_DNA"/>
</dbReference>
<protein>
    <submittedName>
        <fullName evidence="1">Polyketide cyclase / dehydrase and lipid transport</fullName>
    </submittedName>
</protein>
<proteinExistence type="predicted"/>
<reference evidence="2" key="1">
    <citation type="submission" date="2017-01" db="EMBL/GenBank/DDBJ databases">
        <authorList>
            <person name="Varghese N."/>
            <person name="Submissions S."/>
        </authorList>
    </citation>
    <scope>NUCLEOTIDE SEQUENCE [LARGE SCALE GENOMIC DNA]</scope>
    <source>
        <strain evidence="2">DSM 23145</strain>
    </source>
</reference>
<dbReference type="Pfam" id="PF10604">
    <property type="entry name" value="Polyketide_cyc2"/>
    <property type="match status" value="1"/>
</dbReference>
<dbReference type="Proteomes" id="UP000185839">
    <property type="component" value="Unassembled WGS sequence"/>
</dbReference>
<sequence length="172" mass="19301">MKKILLILLGIVAVAVITMFVMGKSYHFEKSIVINAPLDKVYAHLNNTKSINEWNPWMKLDPTIKVKYSGNSGQVGDKYCWEGNEESGSGCQEITALVPNQKQSTKMIFYKPFESEATSDLILIPEGNATKVTWTMDCELDYPMNLMKLFMDSQMGKSYDSGLNALEALAEK</sequence>
<accession>A0A1N7N751</accession>
<dbReference type="AlphaFoldDB" id="A0A1N7N751"/>
<name>A0A1N7N751_9FLAO</name>
<dbReference type="RefSeq" id="WP_076387807.1">
    <property type="nucleotide sequence ID" value="NZ_FTOI01000012.1"/>
</dbReference>
<keyword evidence="2" id="KW-1185">Reference proteome</keyword>
<dbReference type="Gene3D" id="3.30.530.20">
    <property type="match status" value="1"/>
</dbReference>
<dbReference type="STRING" id="713588.SAMN05421789_11249"/>
<evidence type="ECO:0000313" key="2">
    <source>
        <dbReference type="Proteomes" id="UP000185839"/>
    </source>
</evidence>
<organism evidence="1 2">
    <name type="scientific">Kaistella chaponensis</name>
    <dbReference type="NCBI Taxonomy" id="713588"/>
    <lineage>
        <taxon>Bacteria</taxon>
        <taxon>Pseudomonadati</taxon>
        <taxon>Bacteroidota</taxon>
        <taxon>Flavobacteriia</taxon>
        <taxon>Flavobacteriales</taxon>
        <taxon>Weeksellaceae</taxon>
        <taxon>Chryseobacterium group</taxon>
        <taxon>Kaistella</taxon>
    </lineage>
</organism>